<reference evidence="1 2" key="1">
    <citation type="submission" date="2015-09" db="EMBL/GenBank/DDBJ databases">
        <title>Complete genome sequence of Defluviimonas alba cai42t isolated from an oilfield in Xinjiang.</title>
        <authorList>
            <person name="Geng S."/>
            <person name="Pan X."/>
            <person name="Wu X."/>
        </authorList>
    </citation>
    <scope>NUCLEOTIDE SEQUENCE [LARGE SCALE GENOMIC DNA]</scope>
    <source>
        <strain evidence="2">cai42</strain>
    </source>
</reference>
<gene>
    <name evidence="1" type="ORF">AKL17_2577</name>
</gene>
<evidence type="ECO:0000313" key="2">
    <source>
        <dbReference type="Proteomes" id="UP000076128"/>
    </source>
</evidence>
<evidence type="ECO:0000313" key="1">
    <source>
        <dbReference type="EMBL" id="AMY69820.1"/>
    </source>
</evidence>
<sequence length="326" mass="36813">MMSAPSEIQALRDRSSVGWLRERDIDLLLCAELHAAGPLRDRFASLWPNDQVQFVGAWVSHTEINGETDLVVEFQSSVSHHVVFVENKIAANFQPNQATRYAERAARWRRNANVKVRTVLICPREYLLRPTSEEFDATITYEDLIEALRSSRDERSIFLARALADGIDSYRRGYVAIPDQAVTSVWETIWRTALSDHPSLNMEKPAEKPGNSGWVYFRRPSGFMEADTKRCVIVYKASRGQVDLQFKSMTASQLEGLVGALIEPDMSVVKASKSASVRVLVPDIDFSSAAEPQIESICIGLHQAERLRRFFLDKGVSDRLRSSHPM</sequence>
<protein>
    <recommendedName>
        <fullName evidence="3">PD-(D/E)XK nuclease superfamily protein</fullName>
    </recommendedName>
</protein>
<dbReference type="AlphaFoldDB" id="A0A159Z5V1"/>
<proteinExistence type="predicted"/>
<organism evidence="1 2">
    <name type="scientific">Frigidibacter mobilis</name>
    <dbReference type="NCBI Taxonomy" id="1335048"/>
    <lineage>
        <taxon>Bacteria</taxon>
        <taxon>Pseudomonadati</taxon>
        <taxon>Pseudomonadota</taxon>
        <taxon>Alphaproteobacteria</taxon>
        <taxon>Rhodobacterales</taxon>
        <taxon>Paracoccaceae</taxon>
        <taxon>Frigidibacter</taxon>
    </lineage>
</organism>
<dbReference type="KEGG" id="daa:AKL17_2577"/>
<dbReference type="STRING" id="1335048.AKL17_2577"/>
<accession>A0A159Z5V1</accession>
<keyword evidence="2" id="KW-1185">Reference proteome</keyword>
<dbReference type="OrthoDB" id="7810749at2"/>
<dbReference type="Proteomes" id="UP000076128">
    <property type="component" value="Chromosome"/>
</dbReference>
<dbReference type="RefSeq" id="WP_084739660.1">
    <property type="nucleotide sequence ID" value="NZ_CP012661.1"/>
</dbReference>
<evidence type="ECO:0008006" key="3">
    <source>
        <dbReference type="Google" id="ProtNLM"/>
    </source>
</evidence>
<name>A0A159Z5V1_9RHOB</name>
<dbReference type="EMBL" id="CP012661">
    <property type="protein sequence ID" value="AMY69820.1"/>
    <property type="molecule type" value="Genomic_DNA"/>
</dbReference>